<keyword evidence="5" id="KW-0472">Membrane</keyword>
<dbReference type="InterPro" id="IPR042235">
    <property type="entry name" value="ZP-C_dom"/>
</dbReference>
<evidence type="ECO:0000313" key="8">
    <source>
        <dbReference type="EMBL" id="KAK2562022.1"/>
    </source>
</evidence>
<proteinExistence type="predicted"/>
<feature type="compositionally biased region" description="Basic and acidic residues" evidence="4">
    <location>
        <begin position="1995"/>
        <end position="2008"/>
    </location>
</feature>
<evidence type="ECO:0000256" key="6">
    <source>
        <dbReference type="SAM" id="SignalP"/>
    </source>
</evidence>
<dbReference type="EMBL" id="JARQWQ010000030">
    <property type="protein sequence ID" value="KAK2562022.1"/>
    <property type="molecule type" value="Genomic_DNA"/>
</dbReference>
<keyword evidence="5" id="KW-1133">Transmembrane helix</keyword>
<evidence type="ECO:0000313" key="9">
    <source>
        <dbReference type="Proteomes" id="UP001249851"/>
    </source>
</evidence>
<dbReference type="Pfam" id="PF23283">
    <property type="entry name" value="D8C_UMOD"/>
    <property type="match status" value="10"/>
</dbReference>
<sequence length="2066" mass="230990">MLLSQESQKMRQVVLIVSFVLSVAAENSAKSSIKKTELSREAFDPCNSGNYQTLNSSDRLVGNTDQRSLKCDKRDLIRGWYRFTGDAGDKMPNRRPTSTRRCGEASECSNYTSLDQSDRAVGNTDQSNLKCDKWAPDNIVSGWYRMTGASGDQIPEGCVPIRRCGTHAPGWLNDTHPTVKDGLLTAKVCYHWSNKCCRWSNNIKIRNCGSYYVYQLVKPPACYLRYCGNKNVSFNTFSPTAFDPCTSGNYQTLSSSDRLVSNTNQSSLKCDRYTLIPGWYRFTGDAGDGMPSYCPPIRRCGTHATGWLNGSYPTLAEGAVTRKVCYHWSNKCCRWSNNIKIKNCNGYYVYRLAKPPACHLRYCGNGQGALLTTLPAPTTAGRRMEIVIKLLFAGIIQLVLKKKKKILTMSSSYPQNRKNYTSSMWHSDCHGRNFSTKKVPFFSFNSTGILCQMISVSFNTFSPTAFDPCTSGNYQTLSSSDRLVSNTNQSSLKCDRYTLIPGWYRFTGDAGDGMPSYCPPIRRCGTHATGWLSGSYPTLAEGAVTRKVCYHWSNKCCRWSNNIKIKNCNGYYVYQLAKPPTCHLRYCGNGQGVSFNTFSPTAFDPCTSGNYQTLSSSDRLVSNTNQSSLKCDRYTLIPGWYRFTGDAGDGMPSYCPPIRRCGTHATGWLNGSYPTLAEGAVTRKVCYHWSNKCCRWSNNIKIKNCNGYYVYRLAKPPACHLRYCGNGQGVSFNTFSPTAFDPCTSGNYQTLSSSDRLVSNTNQSSLKCDRYTLIPGWYRFTGDAGDGMPSYCPPIRRCGTHATGWLNGSYPTLAEGAVTRKVCYHWSNKCCRWSNNIKIKNCNGYYVYRLAKPPACHLRYCGNGQGVSFNTFSPTAFDPCTSGNYQTLSSSDRLVSNTNQSSLKCDRYTLIPGWYRFTGDAGDGMPSYCPPIRRCGTHATGWLNGSYPTLAEGAVTRKVCYHWSNKCCRWSNNIKIKNCNGYYVYRLAKPPACHLRYCGNGQGGKYVYRSNGHKERKGSNVITVDHFTSTNNSSFNTFSPTAFDPCTSGNYQTLSSSDRLVSNTNQSSLKCDRYTLIPGWYRFTGDAGDGMPSYCPPIRRCGTHATGWLNGSYPTLAEGAVTRKVCYHWSNKCCRWSNNIKIKNCNGYYVYRLAKPPACHLRYCGNGQGAPLTTSPAPTTAAFDPCTSGNYQTLSSSDRLVSNTNQSSLKCDRYTLIPGWYRFTGDAGDGMPSYCPPIRRCGTHATGWLNGSYPTLAEGAVTRKVCYHWSNKCCRWSNNIKIKNCNGYYVYRLAKPPACHLRYCGNGQGAPLTTSPAPTTAAFDPCTSGNYQTLSSSDRLVSNTNQSSLKCDRYTLIPGWYRFTGDAGDGMPSYCPPIRRCGTHATGWLNGSYPTLAEGAVTRKVCYHWSNKCCRWSNNIKIKNCNGYYVYQLAKPPTCHLRYCGNGQGAPLTTSPAPTTAGRRMEIVIKLLFAGIIQLVLKKKRNINHVLLVPSEWKELNFLNVALGLSWKKANHFSTKKVPFFSFNSTGILCQMISVSFNTFSPTAFDPCTSGNYQTLSSSDRLVSNTNQSSLKCDRYTLIPGWYRFTGDAGDGMPSYCPPIRRCGTHATGWLNGSYPTLAEGAVTRKVCYHWSNKCCRWSNNIKIKNCNGYYVYQLAKPPTCHLRYCGNGQPQKTSPATTQLFTTPSSYTSVPANPPGEQEVNVTCGNNEMWINLPKSLLSGLDRDHLRLLDANCGAEETRTQFILYTKLTECETISKHTRGFVLYSNKVLQIPLKKKRIITRVREVEIPFSCYYSNTGVVSAVGIKVQSKKILFSKKGFGRFVLEMNIFPDNRYVGFYGKKDFPLIVSLRKLLYVQVKVESEDKRLAIIAEECFATPDANPLKPGLKYMFIKDGCAVDETVAFIPSGNEHLQRYSIEAFTFLGDHEFVYMHCRVKICNATDTNSRCAQGCIPQRGRRSALKRGQSEDDEANLAEGPFTRKHEDGENSQLQETERELKDTDKTETGNEQTRLRFFGSTISVAITAMTVVSSIGVLFLLYFVYEMRKQRPFNQENSPLSVPVHD</sequence>
<dbReference type="PANTHER" id="PTHR36191">
    <property type="entry name" value="ENDO/EXONUCLEASE/PHOSPHATASE DOMAIN-CONTAINING PROTEIN-RELATED"/>
    <property type="match status" value="1"/>
</dbReference>
<comment type="caution">
    <text evidence="8">The sequence shown here is derived from an EMBL/GenBank/DDBJ whole genome shotgun (WGS) entry which is preliminary data.</text>
</comment>
<evidence type="ECO:0000256" key="2">
    <source>
        <dbReference type="ARBA" id="ARBA00022729"/>
    </source>
</evidence>
<gene>
    <name evidence="8" type="ORF">P5673_014760</name>
</gene>
<dbReference type="Gene3D" id="2.60.40.3210">
    <property type="entry name" value="Zona pellucida, ZP-N domain"/>
    <property type="match status" value="1"/>
</dbReference>
<keyword evidence="1" id="KW-0245">EGF-like domain</keyword>
<feature type="transmembrane region" description="Helical" evidence="5">
    <location>
        <begin position="2022"/>
        <end position="2045"/>
    </location>
</feature>
<feature type="chain" id="PRO_5042167857" evidence="6">
    <location>
        <begin position="26"/>
        <end position="2066"/>
    </location>
</feature>
<feature type="signal peptide" evidence="6">
    <location>
        <begin position="1"/>
        <end position="25"/>
    </location>
</feature>
<dbReference type="SMART" id="SM00241">
    <property type="entry name" value="ZP"/>
    <property type="match status" value="1"/>
</dbReference>
<accession>A0AAD9V5P2</accession>
<dbReference type="InterPro" id="IPR055355">
    <property type="entry name" value="ZP-C"/>
</dbReference>
<dbReference type="InterPro" id="IPR057774">
    <property type="entry name" value="D8C_UMOD/GP2/OIT3-like"/>
</dbReference>
<feature type="domain" description="ZP" evidence="7">
    <location>
        <begin position="1708"/>
        <end position="1957"/>
    </location>
</feature>
<dbReference type="Pfam" id="PF00100">
    <property type="entry name" value="Zona_pellucida"/>
    <property type="match status" value="1"/>
</dbReference>
<evidence type="ECO:0000256" key="4">
    <source>
        <dbReference type="SAM" id="MobiDB-lite"/>
    </source>
</evidence>
<dbReference type="PANTHER" id="PTHR36191:SF4">
    <property type="entry name" value="VWFD DOMAIN-CONTAINING PROTEIN"/>
    <property type="match status" value="1"/>
</dbReference>
<evidence type="ECO:0000256" key="3">
    <source>
        <dbReference type="ARBA" id="ARBA00023157"/>
    </source>
</evidence>
<evidence type="ECO:0000256" key="1">
    <source>
        <dbReference type="ARBA" id="ARBA00022536"/>
    </source>
</evidence>
<dbReference type="InterPro" id="IPR001507">
    <property type="entry name" value="ZP_dom"/>
</dbReference>
<feature type="region of interest" description="Disordered" evidence="4">
    <location>
        <begin position="1961"/>
        <end position="2008"/>
    </location>
</feature>
<keyword evidence="2 6" id="KW-0732">Signal</keyword>
<protein>
    <submittedName>
        <fullName evidence="8">Uromodulin</fullName>
    </submittedName>
</protein>
<dbReference type="Proteomes" id="UP001249851">
    <property type="component" value="Unassembled WGS sequence"/>
</dbReference>
<organism evidence="8 9">
    <name type="scientific">Acropora cervicornis</name>
    <name type="common">Staghorn coral</name>
    <dbReference type="NCBI Taxonomy" id="6130"/>
    <lineage>
        <taxon>Eukaryota</taxon>
        <taxon>Metazoa</taxon>
        <taxon>Cnidaria</taxon>
        <taxon>Anthozoa</taxon>
        <taxon>Hexacorallia</taxon>
        <taxon>Scleractinia</taxon>
        <taxon>Astrocoeniina</taxon>
        <taxon>Acroporidae</taxon>
        <taxon>Acropora</taxon>
    </lineage>
</organism>
<keyword evidence="5" id="KW-0812">Transmembrane</keyword>
<evidence type="ECO:0000256" key="5">
    <source>
        <dbReference type="SAM" id="Phobius"/>
    </source>
</evidence>
<dbReference type="PROSITE" id="PS51034">
    <property type="entry name" value="ZP_2"/>
    <property type="match status" value="1"/>
</dbReference>
<keyword evidence="3" id="KW-1015">Disulfide bond</keyword>
<reference evidence="8" key="1">
    <citation type="journal article" date="2023" name="G3 (Bethesda)">
        <title>Whole genome assembly and annotation of the endangered Caribbean coral Acropora cervicornis.</title>
        <authorList>
            <person name="Selwyn J.D."/>
            <person name="Vollmer S.V."/>
        </authorList>
    </citation>
    <scope>NUCLEOTIDE SEQUENCE</scope>
    <source>
        <strain evidence="8">K2</strain>
    </source>
</reference>
<name>A0AAD9V5P2_ACRCE</name>
<reference evidence="8" key="2">
    <citation type="journal article" date="2023" name="Science">
        <title>Genomic signatures of disease resistance in endangered staghorn corals.</title>
        <authorList>
            <person name="Vollmer S.V."/>
            <person name="Selwyn J.D."/>
            <person name="Despard B.A."/>
            <person name="Roesel C.L."/>
        </authorList>
    </citation>
    <scope>NUCLEOTIDE SEQUENCE</scope>
    <source>
        <strain evidence="8">K2</strain>
    </source>
</reference>
<dbReference type="Gene3D" id="2.60.40.4100">
    <property type="entry name" value="Zona pellucida, ZP-C domain"/>
    <property type="match status" value="1"/>
</dbReference>
<evidence type="ECO:0000259" key="7">
    <source>
        <dbReference type="PROSITE" id="PS51034"/>
    </source>
</evidence>
<keyword evidence="9" id="KW-1185">Reference proteome</keyword>